<dbReference type="Pfam" id="PF00300">
    <property type="entry name" value="His_Phos_1"/>
    <property type="match status" value="1"/>
</dbReference>
<dbReference type="InterPro" id="IPR013078">
    <property type="entry name" value="His_Pase_superF_clade-1"/>
</dbReference>
<dbReference type="SMART" id="SM00855">
    <property type="entry name" value="PGAM"/>
    <property type="match status" value="1"/>
</dbReference>
<keyword evidence="2" id="KW-1185">Reference proteome</keyword>
<dbReference type="Proteomes" id="UP001515660">
    <property type="component" value="Unassembled WGS sequence"/>
</dbReference>
<dbReference type="Gene3D" id="3.40.50.1240">
    <property type="entry name" value="Phosphoglycerate mutase-like"/>
    <property type="match status" value="1"/>
</dbReference>
<gene>
    <name evidence="1" type="ORF">G8O29_04425</name>
</gene>
<evidence type="ECO:0000313" key="2">
    <source>
        <dbReference type="Proteomes" id="UP001515660"/>
    </source>
</evidence>
<dbReference type="SUPFAM" id="SSF53254">
    <property type="entry name" value="Phosphoglycerate mutase-like"/>
    <property type="match status" value="1"/>
</dbReference>
<proteinExistence type="predicted"/>
<dbReference type="InterPro" id="IPR029033">
    <property type="entry name" value="His_PPase_superfam"/>
</dbReference>
<name>A0ABX0G565_9RHOB</name>
<sequence length="178" mass="18394">MTRSASASAQAGLLPHHQIEPTATIRRKLAAVLWTATVVLVRHAERGAGADPALTPAGQARAALLARMLQDANLSAVFVTDTTRSRQTGGPAAQGAGLQPTLYNATDAAGLVAAIRAGHAGRTVLVVAHSNTVDDIAAALGAPGLAELADSQFDRLFVLTRSWCATRLLRLSYGTPTP</sequence>
<comment type="caution">
    <text evidence="1">The sequence shown here is derived from an EMBL/GenBank/DDBJ whole genome shotgun (WGS) entry which is preliminary data.</text>
</comment>
<organism evidence="1 2">
    <name type="scientific">Rhodobacter calidifons</name>
    <dbReference type="NCBI Taxonomy" id="2715277"/>
    <lineage>
        <taxon>Bacteria</taxon>
        <taxon>Pseudomonadati</taxon>
        <taxon>Pseudomonadota</taxon>
        <taxon>Alphaproteobacteria</taxon>
        <taxon>Rhodobacterales</taxon>
        <taxon>Rhodobacter group</taxon>
        <taxon>Rhodobacter</taxon>
    </lineage>
</organism>
<protein>
    <submittedName>
        <fullName evidence="1">Histidine phosphatase family protein</fullName>
    </submittedName>
</protein>
<dbReference type="RefSeq" id="WP_166402002.1">
    <property type="nucleotide sequence ID" value="NZ_JAANHS010000002.1"/>
</dbReference>
<reference evidence="1 2" key="1">
    <citation type="journal article" date="2022" name="Microorganisms">
        <title>Genome Sequence and Characterization of a Xanthorhodopsin-Containing, Aerobic Anoxygenic Phototrophic Rhodobacter Species, Isolated from Mesophilic Conditions at Yellowstone National Park.</title>
        <authorList>
            <person name="Kyndt J.A."/>
            <person name="Robertson S."/>
            <person name="Shoffstall I.B."/>
            <person name="Ramaley R.F."/>
            <person name="Meyer T.E."/>
        </authorList>
    </citation>
    <scope>NUCLEOTIDE SEQUENCE [LARGE SCALE GENOMIC DNA]</scope>
    <source>
        <strain evidence="1 2">M37P</strain>
    </source>
</reference>
<evidence type="ECO:0000313" key="1">
    <source>
        <dbReference type="EMBL" id="NHB75989.1"/>
    </source>
</evidence>
<dbReference type="EMBL" id="JAANHS010000002">
    <property type="protein sequence ID" value="NHB75989.1"/>
    <property type="molecule type" value="Genomic_DNA"/>
</dbReference>
<accession>A0ABX0G565</accession>
<dbReference type="CDD" id="cd07067">
    <property type="entry name" value="HP_PGM_like"/>
    <property type="match status" value="1"/>
</dbReference>